<accession>A0A1I7XQG8</accession>
<sequence>MNRLNYPVAWLVLGNKHHQRLMHKLIKNEEEYLNENSNFTVIAAIGPQGAGKSTLLICFCQATNCAAILDEALRYSRSSKLDDRQDVANHVEVHYTTYFLHIIRSY</sequence>
<reference evidence="2" key="1">
    <citation type="submission" date="2016-11" db="UniProtKB">
        <authorList>
            <consortium name="WormBaseParasite"/>
        </authorList>
    </citation>
    <scope>IDENTIFICATION</scope>
</reference>
<evidence type="ECO:0000313" key="2">
    <source>
        <dbReference type="WBParaSite" id="Hba_19720"/>
    </source>
</evidence>
<dbReference type="WBParaSite" id="Hba_19720">
    <property type="protein sequence ID" value="Hba_19720"/>
    <property type="gene ID" value="Hba_19720"/>
</dbReference>
<evidence type="ECO:0000313" key="1">
    <source>
        <dbReference type="Proteomes" id="UP000095283"/>
    </source>
</evidence>
<dbReference type="SUPFAM" id="SSF52540">
    <property type="entry name" value="P-loop containing nucleoside triphosphate hydrolases"/>
    <property type="match status" value="1"/>
</dbReference>
<organism evidence="1 2">
    <name type="scientific">Heterorhabditis bacteriophora</name>
    <name type="common">Entomopathogenic nematode worm</name>
    <dbReference type="NCBI Taxonomy" id="37862"/>
    <lineage>
        <taxon>Eukaryota</taxon>
        <taxon>Metazoa</taxon>
        <taxon>Ecdysozoa</taxon>
        <taxon>Nematoda</taxon>
        <taxon>Chromadorea</taxon>
        <taxon>Rhabditida</taxon>
        <taxon>Rhabditina</taxon>
        <taxon>Rhabditomorpha</taxon>
        <taxon>Strongyloidea</taxon>
        <taxon>Heterorhabditidae</taxon>
        <taxon>Heterorhabditis</taxon>
    </lineage>
</organism>
<name>A0A1I7XQG8_HETBA</name>
<dbReference type="AlphaFoldDB" id="A0A1I7XQG8"/>
<dbReference type="InterPro" id="IPR027417">
    <property type="entry name" value="P-loop_NTPase"/>
</dbReference>
<keyword evidence="1" id="KW-1185">Reference proteome</keyword>
<dbReference type="Proteomes" id="UP000095283">
    <property type="component" value="Unplaced"/>
</dbReference>
<protein>
    <submittedName>
        <fullName evidence="2">Uncharacterized protein</fullName>
    </submittedName>
</protein>
<proteinExistence type="predicted"/>